<name>Q0IFP6_AEDAE</name>
<reference evidence="2" key="1">
    <citation type="submission" date="2005-10" db="EMBL/GenBank/DDBJ databases">
        <authorList>
            <person name="Loftus B.J."/>
            <person name="Nene V.M."/>
            <person name="Hannick L.I."/>
            <person name="Bidwell S."/>
            <person name="Haas B."/>
            <person name="Amedeo P."/>
            <person name="Orvis J."/>
            <person name="Wortman J.R."/>
            <person name="White O.R."/>
            <person name="Salzberg S."/>
            <person name="Shumway M."/>
            <person name="Koo H."/>
            <person name="Zhao Y."/>
            <person name="Holmes M."/>
            <person name="Miller J."/>
            <person name="Schatz M."/>
            <person name="Pop M."/>
            <person name="Pai G."/>
            <person name="Utterback T."/>
            <person name="Rogers Y.-H."/>
            <person name="Kravitz S."/>
            <person name="Fraser C.M."/>
        </authorList>
    </citation>
    <scope>NUCLEOTIDE SEQUENCE</scope>
    <source>
        <strain evidence="2">Liverpool</strain>
    </source>
</reference>
<evidence type="ECO:0000313" key="3">
    <source>
        <dbReference type="Proteomes" id="UP000682892"/>
    </source>
</evidence>
<feature type="non-terminal residue" evidence="2">
    <location>
        <position position="1"/>
    </location>
</feature>
<feature type="region of interest" description="Disordered" evidence="1">
    <location>
        <begin position="140"/>
        <end position="159"/>
    </location>
</feature>
<sequence length="159" mass="17945">AYSCSLAHSFSPARSSLPIRFSSAPSNYNNNNIKNTFSSRNDTQCGKLIKDDFSFSSSFVINAKIHKLCVHTHVHRHSPKKRNSRTEVAACCGLHGKITLDILVGPFFALTNSFRSFLLINHLHLERSTSTERHARVLTFPSQTHHHPEKEQSSTLIFQ</sequence>
<dbReference type="PaxDb" id="7159-AAEL004508-PA"/>
<organism evidence="2 3">
    <name type="scientific">Aedes aegypti</name>
    <name type="common">Yellowfever mosquito</name>
    <name type="synonym">Culex aegypti</name>
    <dbReference type="NCBI Taxonomy" id="7159"/>
    <lineage>
        <taxon>Eukaryota</taxon>
        <taxon>Metazoa</taxon>
        <taxon>Ecdysozoa</taxon>
        <taxon>Arthropoda</taxon>
        <taxon>Hexapoda</taxon>
        <taxon>Insecta</taxon>
        <taxon>Pterygota</taxon>
        <taxon>Neoptera</taxon>
        <taxon>Endopterygota</taxon>
        <taxon>Diptera</taxon>
        <taxon>Nematocera</taxon>
        <taxon>Culicoidea</taxon>
        <taxon>Culicidae</taxon>
        <taxon>Culicinae</taxon>
        <taxon>Aedini</taxon>
        <taxon>Aedes</taxon>
        <taxon>Stegomyia</taxon>
    </lineage>
</organism>
<evidence type="ECO:0000256" key="1">
    <source>
        <dbReference type="SAM" id="MobiDB-lite"/>
    </source>
</evidence>
<dbReference type="AlphaFoldDB" id="Q0IFP6"/>
<evidence type="ECO:0000313" key="2">
    <source>
        <dbReference type="EMBL" id="EAT44095.1"/>
    </source>
</evidence>
<reference evidence="2" key="3">
    <citation type="submission" date="2012-09" db="EMBL/GenBank/DDBJ databases">
        <authorList>
            <consortium name="VectorBase"/>
        </authorList>
    </citation>
    <scope>NUCLEOTIDE SEQUENCE</scope>
    <source>
        <strain evidence="2">Liverpool</strain>
    </source>
</reference>
<gene>
    <name evidence="2" type="ORF">AaeL_AAEL004508</name>
</gene>
<dbReference type="EMBL" id="CH477306">
    <property type="protein sequence ID" value="EAT44095.1"/>
    <property type="molecule type" value="Genomic_DNA"/>
</dbReference>
<dbReference type="HOGENOM" id="CLU_1665019_0_0_1"/>
<reference evidence="2" key="2">
    <citation type="journal article" date="2007" name="Science">
        <title>Genome sequence of Aedes aegypti, a major arbovirus vector.</title>
        <authorList>
            <person name="Nene V."/>
            <person name="Wortman J.R."/>
            <person name="Lawson D."/>
            <person name="Haas B."/>
            <person name="Kodira C."/>
            <person name="Tu Z.J."/>
            <person name="Loftus B."/>
            <person name="Xi Z."/>
            <person name="Megy K."/>
            <person name="Grabherr M."/>
            <person name="Ren Q."/>
            <person name="Zdobnov E.M."/>
            <person name="Lobo N.F."/>
            <person name="Campbell K.S."/>
            <person name="Brown S.E."/>
            <person name="Bonaldo M.F."/>
            <person name="Zhu J."/>
            <person name="Sinkins S.P."/>
            <person name="Hogenkamp D.G."/>
            <person name="Amedeo P."/>
            <person name="Arensburger P."/>
            <person name="Atkinson P.W."/>
            <person name="Bidwell S."/>
            <person name="Biedler J."/>
            <person name="Birney E."/>
            <person name="Bruggner R.V."/>
            <person name="Costas J."/>
            <person name="Coy M.R."/>
            <person name="Crabtree J."/>
            <person name="Crawford M."/>
            <person name="Debruyn B."/>
            <person name="Decaprio D."/>
            <person name="Eiglmeier K."/>
            <person name="Eisenstadt E."/>
            <person name="El-Dorry H."/>
            <person name="Gelbart W.M."/>
            <person name="Gomes S.L."/>
            <person name="Hammond M."/>
            <person name="Hannick L.I."/>
            <person name="Hogan J.R."/>
            <person name="Holmes M.H."/>
            <person name="Jaffe D."/>
            <person name="Johnston J.S."/>
            <person name="Kennedy R.C."/>
            <person name="Koo H."/>
            <person name="Kravitz S."/>
            <person name="Kriventseva E.V."/>
            <person name="Kulp D."/>
            <person name="Labutti K."/>
            <person name="Lee E."/>
            <person name="Li S."/>
            <person name="Lovin D.D."/>
            <person name="Mao C."/>
            <person name="Mauceli E."/>
            <person name="Menck C.F."/>
            <person name="Miller J.R."/>
            <person name="Montgomery P."/>
            <person name="Mori A."/>
            <person name="Nascimento A.L."/>
            <person name="Naveira H.F."/>
            <person name="Nusbaum C."/>
            <person name="O'leary S."/>
            <person name="Orvis J."/>
            <person name="Pertea M."/>
            <person name="Quesneville H."/>
            <person name="Reidenbach K.R."/>
            <person name="Rogers Y.H."/>
            <person name="Roth C.W."/>
            <person name="Schneider J.R."/>
            <person name="Schatz M."/>
            <person name="Shumway M."/>
            <person name="Stanke M."/>
            <person name="Stinson E.O."/>
            <person name="Tubio J.M."/>
            <person name="Vanzee J.P."/>
            <person name="Verjovski-Almeida S."/>
            <person name="Werner D."/>
            <person name="White O."/>
            <person name="Wyder S."/>
            <person name="Zeng Q."/>
            <person name="Zhao Q."/>
            <person name="Zhao Y."/>
            <person name="Hill C.A."/>
            <person name="Raikhel A.S."/>
            <person name="Soares M.B."/>
            <person name="Knudson D.L."/>
            <person name="Lee N.H."/>
            <person name="Galagan J."/>
            <person name="Salzberg S.L."/>
            <person name="Paulsen I.T."/>
            <person name="Dimopoulos G."/>
            <person name="Collins F.H."/>
            <person name="Birren B."/>
            <person name="Fraser-Liggett C.M."/>
            <person name="Severson D.W."/>
        </authorList>
    </citation>
    <scope>NUCLEOTIDE SEQUENCE [LARGE SCALE GENOMIC DNA]</scope>
    <source>
        <strain evidence="2">Liverpool</strain>
    </source>
</reference>
<dbReference type="Proteomes" id="UP000682892">
    <property type="component" value="Chromosome 2"/>
</dbReference>
<proteinExistence type="predicted"/>
<protein>
    <submittedName>
        <fullName evidence="2">AAEL004508-PA</fullName>
    </submittedName>
</protein>
<accession>Q0IFP6</accession>